<feature type="compositionally biased region" description="Basic and acidic residues" evidence="1">
    <location>
        <begin position="90"/>
        <end position="100"/>
    </location>
</feature>
<dbReference type="EMBL" id="FNCN01000068">
    <property type="protein sequence ID" value="SDI55213.1"/>
    <property type="molecule type" value="Genomic_DNA"/>
</dbReference>
<organism evidence="2 3">
    <name type="scientific">Sinosporangium album</name>
    <dbReference type="NCBI Taxonomy" id="504805"/>
    <lineage>
        <taxon>Bacteria</taxon>
        <taxon>Bacillati</taxon>
        <taxon>Actinomycetota</taxon>
        <taxon>Actinomycetes</taxon>
        <taxon>Streptosporangiales</taxon>
        <taxon>Streptosporangiaceae</taxon>
        <taxon>Sinosporangium</taxon>
    </lineage>
</organism>
<evidence type="ECO:0000313" key="3">
    <source>
        <dbReference type="Proteomes" id="UP000198923"/>
    </source>
</evidence>
<accession>A0A1G8LHT3</accession>
<proteinExistence type="predicted"/>
<evidence type="ECO:0000256" key="1">
    <source>
        <dbReference type="SAM" id="MobiDB-lite"/>
    </source>
</evidence>
<reference evidence="2 3" key="1">
    <citation type="submission" date="2016-10" db="EMBL/GenBank/DDBJ databases">
        <authorList>
            <person name="de Groot N.N."/>
        </authorList>
    </citation>
    <scope>NUCLEOTIDE SEQUENCE [LARGE SCALE GENOMIC DNA]</scope>
    <source>
        <strain evidence="2 3">CPCC 201354</strain>
    </source>
</reference>
<sequence>MVQFRAMGDDASDVDEVLDVAHAWLRECPGLVVGPTTRLRHRNGGGRLVFEVMLARPANPPERVQAERIDVQPARSPRADGGRRAAGPPHRRELPPGRSR</sequence>
<dbReference type="STRING" id="504805.SAMN05421505_16810"/>
<dbReference type="Proteomes" id="UP000198923">
    <property type="component" value="Unassembled WGS sequence"/>
</dbReference>
<gene>
    <name evidence="2" type="ORF">SAMN05421505_16810</name>
</gene>
<name>A0A1G8LHT3_9ACTN</name>
<evidence type="ECO:0000313" key="2">
    <source>
        <dbReference type="EMBL" id="SDI55213.1"/>
    </source>
</evidence>
<dbReference type="AlphaFoldDB" id="A0A1G8LHT3"/>
<feature type="region of interest" description="Disordered" evidence="1">
    <location>
        <begin position="61"/>
        <end position="100"/>
    </location>
</feature>
<keyword evidence="3" id="KW-1185">Reference proteome</keyword>
<protein>
    <submittedName>
        <fullName evidence="2">Uncharacterized protein</fullName>
    </submittedName>
</protein>
<dbReference type="RefSeq" id="WP_093176284.1">
    <property type="nucleotide sequence ID" value="NZ_FNCN01000068.1"/>
</dbReference>